<gene>
    <name evidence="2" type="ORF">QBC42DRAFT_146063</name>
</gene>
<reference evidence="2" key="2">
    <citation type="submission" date="2023-06" db="EMBL/GenBank/DDBJ databases">
        <authorList>
            <consortium name="Lawrence Berkeley National Laboratory"/>
            <person name="Mondo S.J."/>
            <person name="Hensen N."/>
            <person name="Bonometti L."/>
            <person name="Westerberg I."/>
            <person name="Brannstrom I.O."/>
            <person name="Guillou S."/>
            <person name="Cros-Aarteil S."/>
            <person name="Calhoun S."/>
            <person name="Haridas S."/>
            <person name="Kuo A."/>
            <person name="Pangilinan J."/>
            <person name="Riley R."/>
            <person name="Labutti K."/>
            <person name="Andreopoulos B."/>
            <person name="Lipzen A."/>
            <person name="Chen C."/>
            <person name="Yanf M."/>
            <person name="Daum C."/>
            <person name="Ng V."/>
            <person name="Clum A."/>
            <person name="Steindorff A."/>
            <person name="Ohm R."/>
            <person name="Martin F."/>
            <person name="Silar P."/>
            <person name="Natvig D."/>
            <person name="Lalanne C."/>
            <person name="Gautier V."/>
            <person name="Ament-Velasquez S.L."/>
            <person name="Kruys A."/>
            <person name="Hutchinson M.I."/>
            <person name="Powell A.J."/>
            <person name="Barry K."/>
            <person name="Miller A.N."/>
            <person name="Grigoriev I.V."/>
            <person name="Debuchy R."/>
            <person name="Gladieux P."/>
            <person name="Thoren M.H."/>
            <person name="Johannesson H."/>
        </authorList>
    </citation>
    <scope>NUCLEOTIDE SEQUENCE</scope>
    <source>
        <strain evidence="2">PSN324</strain>
    </source>
</reference>
<dbReference type="Pfam" id="PF25488">
    <property type="entry name" value="RNaseT2L_C"/>
    <property type="match status" value="1"/>
</dbReference>
<sequence length="142" mass="15152">ISGIGQLRTLYIGRDHDDLGCLTSAGKWTTNESQCGVFYAYQLSRSAQGVSTFRLGSIDVGLCGIVPGGGFKCGSKDVQGADFATWGPDGPVKQREVLRYGQYGVVASSGNNPPALTDGALDVHFYTGAEKGKYVWLVWKPL</sequence>
<comment type="caution">
    <text evidence="2">The sequence shown here is derived from an EMBL/GenBank/DDBJ whole genome shotgun (WGS) entry which is preliminary data.</text>
</comment>
<feature type="domain" description="RNase T2-like C-terminal" evidence="1">
    <location>
        <begin position="9"/>
        <end position="85"/>
    </location>
</feature>
<proteinExistence type="predicted"/>
<organism evidence="2 3">
    <name type="scientific">Cladorrhinum samala</name>
    <dbReference type="NCBI Taxonomy" id="585594"/>
    <lineage>
        <taxon>Eukaryota</taxon>
        <taxon>Fungi</taxon>
        <taxon>Dikarya</taxon>
        <taxon>Ascomycota</taxon>
        <taxon>Pezizomycotina</taxon>
        <taxon>Sordariomycetes</taxon>
        <taxon>Sordariomycetidae</taxon>
        <taxon>Sordariales</taxon>
        <taxon>Podosporaceae</taxon>
        <taxon>Cladorrhinum</taxon>
    </lineage>
</organism>
<dbReference type="Proteomes" id="UP001321749">
    <property type="component" value="Unassembled WGS sequence"/>
</dbReference>
<protein>
    <recommendedName>
        <fullName evidence="1">RNase T2-like C-terminal domain-containing protein</fullName>
    </recommendedName>
</protein>
<dbReference type="InterPro" id="IPR057328">
    <property type="entry name" value="RNaseT2L_C"/>
</dbReference>
<dbReference type="AlphaFoldDB" id="A0AAV9HKQ8"/>
<accession>A0AAV9HKQ8</accession>
<name>A0AAV9HKQ8_9PEZI</name>
<evidence type="ECO:0000313" key="3">
    <source>
        <dbReference type="Proteomes" id="UP001321749"/>
    </source>
</evidence>
<reference evidence="2" key="1">
    <citation type="journal article" date="2023" name="Mol. Phylogenet. Evol.">
        <title>Genome-scale phylogeny and comparative genomics of the fungal order Sordariales.</title>
        <authorList>
            <person name="Hensen N."/>
            <person name="Bonometti L."/>
            <person name="Westerberg I."/>
            <person name="Brannstrom I.O."/>
            <person name="Guillou S."/>
            <person name="Cros-Aarteil S."/>
            <person name="Calhoun S."/>
            <person name="Haridas S."/>
            <person name="Kuo A."/>
            <person name="Mondo S."/>
            <person name="Pangilinan J."/>
            <person name="Riley R."/>
            <person name="LaButti K."/>
            <person name="Andreopoulos B."/>
            <person name="Lipzen A."/>
            <person name="Chen C."/>
            <person name="Yan M."/>
            <person name="Daum C."/>
            <person name="Ng V."/>
            <person name="Clum A."/>
            <person name="Steindorff A."/>
            <person name="Ohm R.A."/>
            <person name="Martin F."/>
            <person name="Silar P."/>
            <person name="Natvig D.O."/>
            <person name="Lalanne C."/>
            <person name="Gautier V."/>
            <person name="Ament-Velasquez S.L."/>
            <person name="Kruys A."/>
            <person name="Hutchinson M.I."/>
            <person name="Powell A.J."/>
            <person name="Barry K."/>
            <person name="Miller A.N."/>
            <person name="Grigoriev I.V."/>
            <person name="Debuchy R."/>
            <person name="Gladieux P."/>
            <person name="Hiltunen Thoren M."/>
            <person name="Johannesson H."/>
        </authorList>
    </citation>
    <scope>NUCLEOTIDE SEQUENCE</scope>
    <source>
        <strain evidence="2">PSN324</strain>
    </source>
</reference>
<evidence type="ECO:0000259" key="1">
    <source>
        <dbReference type="Pfam" id="PF25488"/>
    </source>
</evidence>
<keyword evidence="3" id="KW-1185">Reference proteome</keyword>
<feature type="non-terminal residue" evidence="2">
    <location>
        <position position="142"/>
    </location>
</feature>
<evidence type="ECO:0000313" key="2">
    <source>
        <dbReference type="EMBL" id="KAK4461320.1"/>
    </source>
</evidence>
<feature type="non-terminal residue" evidence="2">
    <location>
        <position position="1"/>
    </location>
</feature>
<dbReference type="EMBL" id="MU864993">
    <property type="protein sequence ID" value="KAK4461320.1"/>
    <property type="molecule type" value="Genomic_DNA"/>
</dbReference>